<evidence type="ECO:0000313" key="2">
    <source>
        <dbReference type="EMBL" id="MBB5913382.1"/>
    </source>
</evidence>
<comment type="caution">
    <text evidence="2">The sequence shown here is derived from an EMBL/GenBank/DDBJ whole genome shotgun (WGS) entry which is preliminary data.</text>
</comment>
<reference evidence="2 3" key="1">
    <citation type="submission" date="2020-08" db="EMBL/GenBank/DDBJ databases">
        <title>Sequencing the genomes of 1000 actinobacteria strains.</title>
        <authorList>
            <person name="Klenk H.-P."/>
        </authorList>
    </citation>
    <scope>NUCLEOTIDE SEQUENCE [LARGE SCALE GENOMIC DNA]</scope>
    <source>
        <strain evidence="2 3">DSM 43582</strain>
    </source>
</reference>
<protein>
    <submittedName>
        <fullName evidence="2">Uncharacterized protein</fullName>
    </submittedName>
</protein>
<feature type="compositionally biased region" description="Polar residues" evidence="1">
    <location>
        <begin position="241"/>
        <end position="251"/>
    </location>
</feature>
<evidence type="ECO:0000256" key="1">
    <source>
        <dbReference type="SAM" id="MobiDB-lite"/>
    </source>
</evidence>
<organism evidence="2 3">
    <name type="scientific">Nocardia transvalensis</name>
    <dbReference type="NCBI Taxonomy" id="37333"/>
    <lineage>
        <taxon>Bacteria</taxon>
        <taxon>Bacillati</taxon>
        <taxon>Actinomycetota</taxon>
        <taxon>Actinomycetes</taxon>
        <taxon>Mycobacteriales</taxon>
        <taxon>Nocardiaceae</taxon>
        <taxon>Nocardia</taxon>
    </lineage>
</organism>
<name>A0A7W9UHR9_9NOCA</name>
<dbReference type="RefSeq" id="WP_157185338.1">
    <property type="nucleotide sequence ID" value="NZ_JACHIT010000001.1"/>
</dbReference>
<dbReference type="EMBL" id="JACHIT010000001">
    <property type="protein sequence ID" value="MBB5913382.1"/>
    <property type="molecule type" value="Genomic_DNA"/>
</dbReference>
<evidence type="ECO:0000313" key="3">
    <source>
        <dbReference type="Proteomes" id="UP000540412"/>
    </source>
</evidence>
<feature type="region of interest" description="Disordered" evidence="1">
    <location>
        <begin position="226"/>
        <end position="251"/>
    </location>
</feature>
<keyword evidence="3" id="KW-1185">Reference proteome</keyword>
<dbReference type="AlphaFoldDB" id="A0A7W9UHR9"/>
<sequence length="251" mass="28226">MLTFLRDNGVRADLRMLDTPELAGRAATMALPPSHQPVAPTGHAELNFRLWWSILGDIARAVHGPRWSRLLVGSGAGLPDAAELERRAYQLGLRPWMSSATFEELVGIARSLAIVGEHRGPRRVDAEEIMLRVLLPELLTAEMYWLHTPQGRQRRGNYRPTEVVLLQRCAQARLRSADGRYLDPLDQMYLRAGDLLDRLIRLADDDHDDATRRIVSLYEELLRAEATADESPDRRPKTATIIPSPTTAVTQ</sequence>
<accession>A0A7W9UHR9</accession>
<dbReference type="Proteomes" id="UP000540412">
    <property type="component" value="Unassembled WGS sequence"/>
</dbReference>
<proteinExistence type="predicted"/>
<gene>
    <name evidence="2" type="ORF">BJY24_002249</name>
</gene>